<dbReference type="AlphaFoldDB" id="F4XNC4"/>
<dbReference type="Proteomes" id="UP000003959">
    <property type="component" value="Unassembled WGS sequence"/>
</dbReference>
<sequence>MESSDWLLTNQGNCEACEIPSDWEWSTKPYRLYRFLTDLEDTLDQINDERQLLQVIRPLVRRLLTSSYWLQGEYLEPNPDPGWSVQMLYDEINYPLTVQNVVWLPGRVSPIHNHGTWGVVAVISGQEKNTFWRRTDDPDFRDRIEQVGEKILFPGDIISFTSDAIHSVEAMGDEPTITFNIYGETNYDQRFEFDPLTHSAKIF</sequence>
<dbReference type="eggNOG" id="COG5553">
    <property type="taxonomic scope" value="Bacteria"/>
</dbReference>
<dbReference type="InterPro" id="IPR014710">
    <property type="entry name" value="RmlC-like_jellyroll"/>
</dbReference>
<dbReference type="OrthoDB" id="7059163at2"/>
<dbReference type="RefSeq" id="WP_008181349.1">
    <property type="nucleotide sequence ID" value="NZ_GL890840.1"/>
</dbReference>
<dbReference type="CDD" id="cd10548">
    <property type="entry name" value="cupin_CDO"/>
    <property type="match status" value="1"/>
</dbReference>
<gene>
    <name evidence="1" type="ORF">LYNGBM3L_21430</name>
</gene>
<keyword evidence="2" id="KW-1185">Reference proteome</keyword>
<accession>F4XNC4</accession>
<proteinExistence type="predicted"/>
<organism evidence="1 2">
    <name type="scientific">Moorena producens 3L</name>
    <dbReference type="NCBI Taxonomy" id="489825"/>
    <lineage>
        <taxon>Bacteria</taxon>
        <taxon>Bacillati</taxon>
        <taxon>Cyanobacteriota</taxon>
        <taxon>Cyanophyceae</taxon>
        <taxon>Coleofasciculales</taxon>
        <taxon>Coleofasciculaceae</taxon>
        <taxon>Moorena</taxon>
    </lineage>
</organism>
<dbReference type="Gene3D" id="2.60.120.10">
    <property type="entry name" value="Jelly Rolls"/>
    <property type="match status" value="1"/>
</dbReference>
<evidence type="ECO:0000313" key="1">
    <source>
        <dbReference type="EMBL" id="EGJ34183.1"/>
    </source>
</evidence>
<reference evidence="2" key="1">
    <citation type="journal article" date="2011" name="Proc. Natl. Acad. Sci. U.S.A.">
        <title>Genomic insights into the physiology and ecology of the marine filamentous cyanobacterium Lyngbya majuscula.</title>
        <authorList>
            <person name="Jones A.C."/>
            <person name="Monroe E.A."/>
            <person name="Podell S."/>
            <person name="Hess W.R."/>
            <person name="Klages S."/>
            <person name="Esquenazi E."/>
            <person name="Niessen S."/>
            <person name="Hoover H."/>
            <person name="Rothmann M."/>
            <person name="Lasken R.S."/>
            <person name="Yates J.R.III."/>
            <person name="Reinhardt R."/>
            <person name="Kube M."/>
            <person name="Burkart M.D."/>
            <person name="Allen E.E."/>
            <person name="Dorrestein P.C."/>
            <person name="Gerwick W.H."/>
            <person name="Gerwick L."/>
        </authorList>
    </citation>
    <scope>NUCLEOTIDE SEQUENCE [LARGE SCALE GENOMIC DNA]</scope>
    <source>
        <strain evidence="2">3L</strain>
    </source>
</reference>
<dbReference type="EMBL" id="GL890840">
    <property type="protein sequence ID" value="EGJ34183.1"/>
    <property type="molecule type" value="Genomic_DNA"/>
</dbReference>
<dbReference type="SUPFAM" id="SSF51182">
    <property type="entry name" value="RmlC-like cupins"/>
    <property type="match status" value="1"/>
</dbReference>
<dbReference type="HOGENOM" id="CLU_1377514_0_0_3"/>
<evidence type="ECO:0000313" key="2">
    <source>
        <dbReference type="Proteomes" id="UP000003959"/>
    </source>
</evidence>
<dbReference type="InterPro" id="IPR011051">
    <property type="entry name" value="RmlC_Cupin_sf"/>
</dbReference>
<name>F4XNC4_9CYAN</name>
<protein>
    <submittedName>
        <fullName evidence="1">Putative metal-dependent enzyme, double-stranded beta helix superfamily</fullName>
    </submittedName>
</protein>